<dbReference type="NCBIfam" id="NF047434">
    <property type="entry name" value="LA_0364_fam_lipo"/>
    <property type="match status" value="1"/>
</dbReference>
<dbReference type="Proteomes" id="UP000297609">
    <property type="component" value="Unassembled WGS sequence"/>
</dbReference>
<evidence type="ECO:0000256" key="1">
    <source>
        <dbReference type="SAM" id="SignalP"/>
    </source>
</evidence>
<dbReference type="EMBL" id="RQGG01000010">
    <property type="protein sequence ID" value="TGL55673.1"/>
    <property type="molecule type" value="Genomic_DNA"/>
</dbReference>
<evidence type="ECO:0000313" key="3">
    <source>
        <dbReference type="Proteomes" id="UP000297609"/>
    </source>
</evidence>
<feature type="signal peptide" evidence="1">
    <location>
        <begin position="1"/>
        <end position="19"/>
    </location>
</feature>
<evidence type="ECO:0008006" key="4">
    <source>
        <dbReference type="Google" id="ProtNLM"/>
    </source>
</evidence>
<dbReference type="PROSITE" id="PS51257">
    <property type="entry name" value="PROKAR_LIPOPROTEIN"/>
    <property type="match status" value="1"/>
</dbReference>
<keyword evidence="3" id="KW-1185">Reference proteome</keyword>
<gene>
    <name evidence="2" type="ORF">EHQ59_03880</name>
</gene>
<keyword evidence="1" id="KW-0732">Signal</keyword>
<organism evidence="2 3">
    <name type="scientific">Leptospira kemamanensis</name>
    <dbReference type="NCBI Taxonomy" id="2484942"/>
    <lineage>
        <taxon>Bacteria</taxon>
        <taxon>Pseudomonadati</taxon>
        <taxon>Spirochaetota</taxon>
        <taxon>Spirochaetia</taxon>
        <taxon>Leptospirales</taxon>
        <taxon>Leptospiraceae</taxon>
        <taxon>Leptospira</taxon>
    </lineage>
</organism>
<reference evidence="2" key="1">
    <citation type="journal article" date="2019" name="PLoS Negl. Trop. Dis.">
        <title>Revisiting the worldwide diversity of Leptospira species in the environment.</title>
        <authorList>
            <person name="Vincent A.T."/>
            <person name="Schiettekatte O."/>
            <person name="Bourhy P."/>
            <person name="Veyrier F.J."/>
            <person name="Picardeau M."/>
        </authorList>
    </citation>
    <scope>NUCLEOTIDE SEQUENCE [LARGE SCALE GENOMIC DNA]</scope>
    <source>
        <strain evidence="2">201702454</strain>
    </source>
</reference>
<comment type="caution">
    <text evidence="2">The sequence shown here is derived from an EMBL/GenBank/DDBJ whole genome shotgun (WGS) entry which is preliminary data.</text>
</comment>
<dbReference type="OrthoDB" id="334127at2"/>
<proteinExistence type="predicted"/>
<dbReference type="AlphaFoldDB" id="A0A4R9JUP7"/>
<protein>
    <recommendedName>
        <fullName evidence="4">Lipoprotein</fullName>
    </recommendedName>
</protein>
<sequence length="87" mass="9459">MRVGFCSLFLGLILSISCGSPFSFRSACYERNQCSTIEGACFLRNDVFYRVSTGATEYSNADLAALASSCLGLEKVCRKNCESGTIF</sequence>
<feature type="chain" id="PRO_5020955585" description="Lipoprotein" evidence="1">
    <location>
        <begin position="20"/>
        <end position="87"/>
    </location>
</feature>
<evidence type="ECO:0000313" key="2">
    <source>
        <dbReference type="EMBL" id="TGL55673.1"/>
    </source>
</evidence>
<name>A0A4R9JUP7_9LEPT</name>
<accession>A0A4R9JUP7</accession>